<evidence type="ECO:0000256" key="4">
    <source>
        <dbReference type="ARBA" id="ARBA00023242"/>
    </source>
</evidence>
<feature type="compositionally biased region" description="Basic residues" evidence="5">
    <location>
        <begin position="930"/>
        <end position="943"/>
    </location>
</feature>
<dbReference type="GO" id="GO:0042796">
    <property type="term" value="P:snRNA transcription by RNA polymerase III"/>
    <property type="evidence" value="ECO:0007669"/>
    <property type="project" value="TreeGrafter"/>
</dbReference>
<dbReference type="Gene3D" id="1.10.10.60">
    <property type="entry name" value="Homeodomain-like"/>
    <property type="match status" value="1"/>
</dbReference>
<evidence type="ECO:0000256" key="1">
    <source>
        <dbReference type="ARBA" id="ARBA00023015"/>
    </source>
</evidence>
<dbReference type="AlphaFoldDB" id="A0AAW0HFM9"/>
<organism evidence="8 9">
    <name type="scientific">Myodes glareolus</name>
    <name type="common">Bank vole</name>
    <name type="synonym">Clethrionomys glareolus</name>
    <dbReference type="NCBI Taxonomy" id="447135"/>
    <lineage>
        <taxon>Eukaryota</taxon>
        <taxon>Metazoa</taxon>
        <taxon>Chordata</taxon>
        <taxon>Craniata</taxon>
        <taxon>Vertebrata</taxon>
        <taxon>Euteleostomi</taxon>
        <taxon>Mammalia</taxon>
        <taxon>Eutheria</taxon>
        <taxon>Euarchontoglires</taxon>
        <taxon>Glires</taxon>
        <taxon>Rodentia</taxon>
        <taxon>Myomorpha</taxon>
        <taxon>Muroidea</taxon>
        <taxon>Cricetidae</taxon>
        <taxon>Arvicolinae</taxon>
        <taxon>Myodes</taxon>
    </lineage>
</organism>
<dbReference type="SUPFAM" id="SSF46689">
    <property type="entry name" value="Homeodomain-like"/>
    <property type="match status" value="1"/>
</dbReference>
<dbReference type="PROSITE" id="PS50090">
    <property type="entry name" value="MYB_LIKE"/>
    <property type="match status" value="1"/>
</dbReference>
<name>A0AAW0HFM9_MYOGA</name>
<feature type="region of interest" description="Disordered" evidence="5">
    <location>
        <begin position="1"/>
        <end position="42"/>
    </location>
</feature>
<dbReference type="InterPro" id="IPR009057">
    <property type="entry name" value="Homeodomain-like_sf"/>
</dbReference>
<evidence type="ECO:0000259" key="7">
    <source>
        <dbReference type="PROSITE" id="PS51294"/>
    </source>
</evidence>
<dbReference type="InterPro" id="IPR051575">
    <property type="entry name" value="Myb-like_DNA-bd"/>
</dbReference>
<keyword evidence="2" id="KW-0238">DNA-binding</keyword>
<keyword evidence="1" id="KW-0805">Transcription regulation</keyword>
<feature type="region of interest" description="Disordered" evidence="5">
    <location>
        <begin position="422"/>
        <end position="450"/>
    </location>
</feature>
<dbReference type="InterPro" id="IPR017930">
    <property type="entry name" value="Myb_dom"/>
</dbReference>
<keyword evidence="9" id="KW-1185">Reference proteome</keyword>
<feature type="region of interest" description="Disordered" evidence="5">
    <location>
        <begin position="904"/>
        <end position="943"/>
    </location>
</feature>
<dbReference type="GO" id="GO:0019185">
    <property type="term" value="C:snRNA-activating protein complex"/>
    <property type="evidence" value="ECO:0007669"/>
    <property type="project" value="TreeGrafter"/>
</dbReference>
<protein>
    <recommendedName>
        <fullName evidence="10">Myb-like domain-containing protein</fullName>
    </recommendedName>
</protein>
<evidence type="ECO:0000256" key="5">
    <source>
        <dbReference type="SAM" id="MobiDB-lite"/>
    </source>
</evidence>
<dbReference type="InterPro" id="IPR001005">
    <property type="entry name" value="SANT/Myb"/>
</dbReference>
<dbReference type="PANTHER" id="PTHR46621:SF1">
    <property type="entry name" value="SNRNA-ACTIVATING PROTEIN COMPLEX SUBUNIT 4"/>
    <property type="match status" value="1"/>
</dbReference>
<dbReference type="GO" id="GO:0001006">
    <property type="term" value="F:RNA polymerase III type 3 promoter sequence-specific DNA binding"/>
    <property type="evidence" value="ECO:0007669"/>
    <property type="project" value="TreeGrafter"/>
</dbReference>
<proteinExistence type="predicted"/>
<dbReference type="GO" id="GO:0000978">
    <property type="term" value="F:RNA polymerase II cis-regulatory region sequence-specific DNA binding"/>
    <property type="evidence" value="ECO:0007669"/>
    <property type="project" value="TreeGrafter"/>
</dbReference>
<feature type="compositionally biased region" description="Pro residues" evidence="5">
    <location>
        <begin position="619"/>
        <end position="641"/>
    </location>
</feature>
<feature type="region of interest" description="Disordered" evidence="5">
    <location>
        <begin position="310"/>
        <end position="329"/>
    </location>
</feature>
<dbReference type="SMART" id="SM00717">
    <property type="entry name" value="SANT"/>
    <property type="match status" value="1"/>
</dbReference>
<dbReference type="PROSITE" id="PS51294">
    <property type="entry name" value="HTH_MYB"/>
    <property type="match status" value="1"/>
</dbReference>
<feature type="region of interest" description="Disordered" evidence="5">
    <location>
        <begin position="161"/>
        <end position="254"/>
    </location>
</feature>
<evidence type="ECO:0000256" key="3">
    <source>
        <dbReference type="ARBA" id="ARBA00023163"/>
    </source>
</evidence>
<accession>A0AAW0HFM9</accession>
<feature type="domain" description="Myb-like" evidence="6">
    <location>
        <begin position="93"/>
        <end position="159"/>
    </location>
</feature>
<dbReference type="PANTHER" id="PTHR46621">
    <property type="entry name" value="SNRNA-ACTIVATING PROTEIN COMPLEX SUBUNIT 4"/>
    <property type="match status" value="1"/>
</dbReference>
<keyword evidence="4" id="KW-0539">Nucleus</keyword>
<feature type="region of interest" description="Disordered" evidence="5">
    <location>
        <begin position="705"/>
        <end position="732"/>
    </location>
</feature>
<feature type="compositionally biased region" description="Acidic residues" evidence="5">
    <location>
        <begin position="206"/>
        <end position="216"/>
    </location>
</feature>
<evidence type="ECO:0000313" key="9">
    <source>
        <dbReference type="Proteomes" id="UP001488838"/>
    </source>
</evidence>
<dbReference type="CDD" id="cd00167">
    <property type="entry name" value="SANT"/>
    <property type="match status" value="1"/>
</dbReference>
<feature type="compositionally biased region" description="Basic residues" evidence="5">
    <location>
        <begin position="161"/>
        <end position="175"/>
    </location>
</feature>
<feature type="compositionally biased region" description="Polar residues" evidence="5">
    <location>
        <begin position="238"/>
        <end position="247"/>
    </location>
</feature>
<evidence type="ECO:0000313" key="8">
    <source>
        <dbReference type="EMBL" id="KAK7800932.1"/>
    </source>
</evidence>
<sequence>MPSHIAGETVPIGSSHIAGETVPIGSSHSAGETVPIGSSHMAGETVPIGSSHMAELHLLSAHEASSHSRISQQPLWLTAEPLCCDCCYIRRLHFNLKKGRWNAKEEQQLIQLIEKYGVGEFLSPKGWSVVVFAGHWARIASELPHRSGSQCLSKWKIMTRKKQHLQRRRRRRPHHSSQWSSSSSSDSTDSEGYGGSGSSSSSSEDSGSEMELEESLENGRALAPPQHRVPDIDLWVPTRQTPSQSQREGAGRYLEPRAVSYTLDATQSHHKEDSTTVSTPEHVLKVPVEKMLKLIRTRPTTQSHTLVKKIPRQPPLPNSCSESDPGDGVAGPHLRRLWRGTLQHKLRRKRQALHRRLLKHRLLLAVIPWVGDINLSCTQAPRRPAAVQTQADGIRMQLESARLTSTPVFTLLIQASSSAKNSTGCLLPSIPGQQTAKRDSHKGRPQLGSCGPAAASFQVPVAAPRGLRPKPKTVSELLREKRLRESRAKKATQALAAINSQLLISSPVILQPPLLPAPQGSPVAGPAASSVELAVPVAPVMVSSSPSGSWQVAGISATDKQPPTLQTVPLNPSHKATQIAAPATFRSLAPTPMQVSTSCPPSTLGQSQASATSQNQGPPLLPAAPSPTQPPVQPLSLPPVLGPQASGQPLAAKASLPVNWVLTTQKLLSVPVPAVVGLPQSVMAPETVGPPTKQLPSPAMTPVCQGQLPVSADTEPKGPQGQETPPTSGHEKKTLNLSLLSQESEAATLTWLKGCQGACVPPLGSRMPYQPPSLCSLRALSSLLLHKKDLEQKASSLVASQAAGSQTEPKPGALQTSVELVQRQFQDNPAYLLLKTRFLAIFSLPALLATLPPNSVPTTLSAAMTVDSESDSEDLGDLELKDRAGQLDCLACGVQADPAATDAIQRAPGSGEDSAPSHLNASDDLDVLRTRHARHSRTRTRRL</sequence>
<reference evidence="8 9" key="1">
    <citation type="journal article" date="2023" name="bioRxiv">
        <title>Conserved and derived expression patterns and positive selection on dental genes reveal complex evolutionary context of ever-growing rodent molars.</title>
        <authorList>
            <person name="Calamari Z.T."/>
            <person name="Song A."/>
            <person name="Cohen E."/>
            <person name="Akter M."/>
            <person name="Roy R.D."/>
            <person name="Hallikas O."/>
            <person name="Christensen M.M."/>
            <person name="Li P."/>
            <person name="Marangoni P."/>
            <person name="Jernvall J."/>
            <person name="Klein O.D."/>
        </authorList>
    </citation>
    <scope>NUCLEOTIDE SEQUENCE [LARGE SCALE GENOMIC DNA]</scope>
    <source>
        <strain evidence="8">V071</strain>
    </source>
</reference>
<dbReference type="EMBL" id="JBBHLL010000528">
    <property type="protein sequence ID" value="KAK7800932.1"/>
    <property type="molecule type" value="Genomic_DNA"/>
</dbReference>
<comment type="caution">
    <text evidence="8">The sequence shown here is derived from an EMBL/GenBank/DDBJ whole genome shotgun (WGS) entry which is preliminary data.</text>
</comment>
<keyword evidence="3" id="KW-0804">Transcription</keyword>
<evidence type="ECO:0000259" key="6">
    <source>
        <dbReference type="PROSITE" id="PS50090"/>
    </source>
</evidence>
<feature type="compositionally biased region" description="Low complexity" evidence="5">
    <location>
        <begin position="176"/>
        <end position="191"/>
    </location>
</feature>
<evidence type="ECO:0000256" key="2">
    <source>
        <dbReference type="ARBA" id="ARBA00023125"/>
    </source>
</evidence>
<dbReference type="Proteomes" id="UP001488838">
    <property type="component" value="Unassembled WGS sequence"/>
</dbReference>
<evidence type="ECO:0008006" key="10">
    <source>
        <dbReference type="Google" id="ProtNLM"/>
    </source>
</evidence>
<feature type="compositionally biased region" description="Polar residues" evidence="5">
    <location>
        <begin position="593"/>
        <end position="615"/>
    </location>
</feature>
<feature type="region of interest" description="Disordered" evidence="5">
    <location>
        <begin position="591"/>
        <end position="647"/>
    </location>
</feature>
<gene>
    <name evidence="8" type="ORF">U0070_015704</name>
</gene>
<dbReference type="Pfam" id="PF00249">
    <property type="entry name" value="Myb_DNA-binding"/>
    <property type="match status" value="1"/>
</dbReference>
<dbReference type="GO" id="GO:0042795">
    <property type="term" value="P:snRNA transcription by RNA polymerase II"/>
    <property type="evidence" value="ECO:0007669"/>
    <property type="project" value="TreeGrafter"/>
</dbReference>
<feature type="domain" description="HTH myb-type" evidence="7">
    <location>
        <begin position="93"/>
        <end position="163"/>
    </location>
</feature>